<keyword evidence="2" id="KW-1185">Reference proteome</keyword>
<organism evidence="1 2">
    <name type="scientific">Corchorus olitorius</name>
    <dbReference type="NCBI Taxonomy" id="93759"/>
    <lineage>
        <taxon>Eukaryota</taxon>
        <taxon>Viridiplantae</taxon>
        <taxon>Streptophyta</taxon>
        <taxon>Embryophyta</taxon>
        <taxon>Tracheophyta</taxon>
        <taxon>Spermatophyta</taxon>
        <taxon>Magnoliopsida</taxon>
        <taxon>eudicotyledons</taxon>
        <taxon>Gunneridae</taxon>
        <taxon>Pentapetalae</taxon>
        <taxon>rosids</taxon>
        <taxon>malvids</taxon>
        <taxon>Malvales</taxon>
        <taxon>Malvaceae</taxon>
        <taxon>Grewioideae</taxon>
        <taxon>Apeibeae</taxon>
        <taxon>Corchorus</taxon>
    </lineage>
</organism>
<sequence length="155" mass="18412">MMMGLFSWFSVFPEDRELCTTMHDNSLACLIEILTTMFGGKDKLSEATCHLMHLCRDSKEFWVQRELIQDNPLFWTLEKMECIMVMLKHYLTKSPNVLATLKNSSYFKKFNWITTFKKKIFNTGVGVGGQCYQIYCYHRNRDGNESNGDWWYQER</sequence>
<proteinExistence type="predicted"/>
<evidence type="ECO:0000313" key="1">
    <source>
        <dbReference type="EMBL" id="OMO62743.1"/>
    </source>
</evidence>
<comment type="caution">
    <text evidence="1">The sequence shown here is derived from an EMBL/GenBank/DDBJ whole genome shotgun (WGS) entry which is preliminary data.</text>
</comment>
<accession>A0A1R3GXD3</accession>
<dbReference type="Proteomes" id="UP000187203">
    <property type="component" value="Unassembled WGS sequence"/>
</dbReference>
<dbReference type="AlphaFoldDB" id="A0A1R3GXD3"/>
<name>A0A1R3GXD3_9ROSI</name>
<reference evidence="2" key="1">
    <citation type="submission" date="2013-09" db="EMBL/GenBank/DDBJ databases">
        <title>Corchorus olitorius genome sequencing.</title>
        <authorList>
            <person name="Alam M."/>
            <person name="Haque M.S."/>
            <person name="Islam M.S."/>
            <person name="Emdad E.M."/>
            <person name="Islam M.M."/>
            <person name="Ahmed B."/>
            <person name="Halim A."/>
            <person name="Hossen Q.M.M."/>
            <person name="Hossain M.Z."/>
            <person name="Ahmed R."/>
            <person name="Khan M.M."/>
            <person name="Islam R."/>
            <person name="Rashid M.M."/>
            <person name="Khan S.A."/>
            <person name="Rahman M.S."/>
            <person name="Alam M."/>
            <person name="Yahiya A.S."/>
            <person name="Khan M.S."/>
            <person name="Azam M.S."/>
            <person name="Haque T."/>
            <person name="Lashkar M.Z.H."/>
            <person name="Akhand A.I."/>
            <person name="Morshed G."/>
            <person name="Roy S."/>
            <person name="Uddin K.S."/>
            <person name="Rabeya T."/>
            <person name="Hossain A.S."/>
            <person name="Chowdhury A."/>
            <person name="Snigdha A.R."/>
            <person name="Mortoza M.S."/>
            <person name="Matin S.A."/>
            <person name="Hoque S.M.E."/>
            <person name="Islam M.K."/>
            <person name="Roy D.K."/>
            <person name="Haider R."/>
            <person name="Moosa M.M."/>
            <person name="Elias S.M."/>
            <person name="Hasan A.M."/>
            <person name="Jahan S."/>
            <person name="Shafiuddin M."/>
            <person name="Mahmood N."/>
            <person name="Shommy N.S."/>
        </authorList>
    </citation>
    <scope>NUCLEOTIDE SEQUENCE [LARGE SCALE GENOMIC DNA]</scope>
    <source>
        <strain evidence="2">cv. O-4</strain>
    </source>
</reference>
<evidence type="ECO:0000313" key="2">
    <source>
        <dbReference type="Proteomes" id="UP000187203"/>
    </source>
</evidence>
<protein>
    <submittedName>
        <fullName evidence="1">E3 ubiquitin-protein ligase ubr1</fullName>
    </submittedName>
</protein>
<dbReference type="EMBL" id="AWUE01021301">
    <property type="protein sequence ID" value="OMO62743.1"/>
    <property type="molecule type" value="Genomic_DNA"/>
</dbReference>
<gene>
    <name evidence="1" type="ORF">COLO4_32923</name>
</gene>